<dbReference type="Proteomes" id="UP001651050">
    <property type="component" value="Unassembled WGS sequence"/>
</dbReference>
<keyword evidence="2" id="KW-0808">Transferase</keyword>
<dbReference type="InterPro" id="IPR013216">
    <property type="entry name" value="Methyltransf_11"/>
</dbReference>
<dbReference type="InterPro" id="IPR029063">
    <property type="entry name" value="SAM-dependent_MTases_sf"/>
</dbReference>
<comment type="caution">
    <text evidence="2">The sequence shown here is derived from an EMBL/GenBank/DDBJ whole genome shotgun (WGS) entry which is preliminary data.</text>
</comment>
<dbReference type="CDD" id="cd02440">
    <property type="entry name" value="AdoMet_MTases"/>
    <property type="match status" value="1"/>
</dbReference>
<keyword evidence="2" id="KW-0489">Methyltransferase</keyword>
<reference evidence="2 3" key="1">
    <citation type="submission" date="2022-02" db="EMBL/GenBank/DDBJ databases">
        <title>The car tank lid bacteriome: a reservoir of bacteria with potential in bioremediation of fuel.</title>
        <authorList>
            <person name="Vidal-Verdu A."/>
            <person name="Gomez-Martinez D."/>
            <person name="Latorre-Perez A."/>
            <person name="Pereto J."/>
            <person name="Porcar M."/>
        </authorList>
    </citation>
    <scope>NUCLEOTIDE SEQUENCE [LARGE SCALE GENOMIC DNA]</scope>
    <source>
        <strain evidence="2 3">4D.3</strain>
    </source>
</reference>
<dbReference type="Gene3D" id="3.40.50.150">
    <property type="entry name" value="Vaccinia Virus protein VP39"/>
    <property type="match status" value="1"/>
</dbReference>
<dbReference type="RefSeq" id="WP_416343475.1">
    <property type="nucleotide sequence ID" value="NZ_JALQCY010000002.1"/>
</dbReference>
<proteinExistence type="predicted"/>
<evidence type="ECO:0000259" key="1">
    <source>
        <dbReference type="Pfam" id="PF08241"/>
    </source>
</evidence>
<sequence>MTSDETSQGRAARLRRRWDREAGGYDRAFAAAERRMFPDVRHRLCARAEGRTLEVAVGTGLNLEHYPRAVTAGAPGGLVGVEWSPGMLDVARRRAARLGLDRDVDLRLGDAQALDLPDDAFDTVVCTFSLCAIADHRRALAEMTRVLRPGGRLLLADHVASSVWPLRALQALADLVSVPLAGEHFGRRPLRWVTEQGLAVEEHERTRAGVIEQVVARLPAGAPVRG</sequence>
<organism evidence="2 3">
    <name type="scientific">Isoptericola peretonis</name>
    <dbReference type="NCBI Taxonomy" id="2918523"/>
    <lineage>
        <taxon>Bacteria</taxon>
        <taxon>Bacillati</taxon>
        <taxon>Actinomycetota</taxon>
        <taxon>Actinomycetes</taxon>
        <taxon>Micrococcales</taxon>
        <taxon>Promicromonosporaceae</taxon>
        <taxon>Isoptericola</taxon>
    </lineage>
</organism>
<dbReference type="GO" id="GO:0032259">
    <property type="term" value="P:methylation"/>
    <property type="evidence" value="ECO:0007669"/>
    <property type="project" value="UniProtKB-KW"/>
</dbReference>
<evidence type="ECO:0000313" key="3">
    <source>
        <dbReference type="Proteomes" id="UP001651050"/>
    </source>
</evidence>
<protein>
    <submittedName>
        <fullName evidence="2">Methyltransferase domain-containing protein</fullName>
    </submittedName>
</protein>
<keyword evidence="3" id="KW-1185">Reference proteome</keyword>
<feature type="domain" description="Methyltransferase type 11" evidence="1">
    <location>
        <begin position="53"/>
        <end position="154"/>
    </location>
</feature>
<dbReference type="GO" id="GO:0008168">
    <property type="term" value="F:methyltransferase activity"/>
    <property type="evidence" value="ECO:0007669"/>
    <property type="project" value="UniProtKB-KW"/>
</dbReference>
<dbReference type="Pfam" id="PF08241">
    <property type="entry name" value="Methyltransf_11"/>
    <property type="match status" value="1"/>
</dbReference>
<gene>
    <name evidence="2" type="ORF">M1843_07750</name>
</gene>
<dbReference type="EMBL" id="JALQCY010000002">
    <property type="protein sequence ID" value="MCK9793636.1"/>
    <property type="molecule type" value="Genomic_DNA"/>
</dbReference>
<name>A0ABT0J2B3_9MICO</name>
<accession>A0ABT0J2B3</accession>
<dbReference type="InterPro" id="IPR050508">
    <property type="entry name" value="Methyltransf_Superfamily"/>
</dbReference>
<dbReference type="PANTHER" id="PTHR42912">
    <property type="entry name" value="METHYLTRANSFERASE"/>
    <property type="match status" value="1"/>
</dbReference>
<evidence type="ECO:0000313" key="2">
    <source>
        <dbReference type="EMBL" id="MCK9793636.1"/>
    </source>
</evidence>
<dbReference type="SUPFAM" id="SSF53335">
    <property type="entry name" value="S-adenosyl-L-methionine-dependent methyltransferases"/>
    <property type="match status" value="1"/>
</dbReference>